<dbReference type="Proteomes" id="UP000028605">
    <property type="component" value="Unassembled WGS sequence"/>
</dbReference>
<evidence type="ECO:0000313" key="2">
    <source>
        <dbReference type="Proteomes" id="UP000028605"/>
    </source>
</evidence>
<comment type="caution">
    <text evidence="1">The sequence shown here is derived from an EMBL/GenBank/DDBJ whole genome shotgun (WGS) entry which is preliminary data.</text>
</comment>
<protein>
    <submittedName>
        <fullName evidence="1">Uncharacterized protein</fullName>
    </submittedName>
</protein>
<evidence type="ECO:0000313" key="1">
    <source>
        <dbReference type="EMBL" id="KFC86523.1"/>
    </source>
</evidence>
<dbReference type="AlphaFoldDB" id="A0ABD3ZD75"/>
<sequence length="37" mass="4363">MNEMRKISLNGQFSNQVQVSAMTLSARWWRDSFGWAE</sequence>
<organism evidence="1 2">
    <name type="scientific">Hafnia alvei ATCC 13337</name>
    <dbReference type="NCBI Taxonomy" id="910996"/>
    <lineage>
        <taxon>Bacteria</taxon>
        <taxon>Pseudomonadati</taxon>
        <taxon>Pseudomonadota</taxon>
        <taxon>Gammaproteobacteria</taxon>
        <taxon>Enterobacterales</taxon>
        <taxon>Hafniaceae</taxon>
        <taxon>Hafnia</taxon>
    </lineage>
</organism>
<dbReference type="EMBL" id="JMPK01000051">
    <property type="protein sequence ID" value="KFC86523.1"/>
    <property type="molecule type" value="Genomic_DNA"/>
</dbReference>
<reference evidence="2" key="1">
    <citation type="submission" date="2014-05" db="EMBL/GenBank/DDBJ databases">
        <title>ATOL: Assembling a taxonomically balanced genome-scale reconstruction of the evolutionary history of the Enterobacteriaceae.</title>
        <authorList>
            <person name="Plunkett G. III"/>
            <person name="Neeno-Eckwall E.C."/>
            <person name="Glasner J.D."/>
            <person name="Perna N.T."/>
        </authorList>
    </citation>
    <scope>NUCLEOTIDE SEQUENCE [LARGE SCALE GENOMIC DNA]</scope>
    <source>
        <strain evidence="2">ATCC 13337</strain>
    </source>
</reference>
<proteinExistence type="predicted"/>
<name>A0ABD3ZD75_HAFAL</name>
<accession>A0ABD3ZD75</accession>
<gene>
    <name evidence="1" type="ORF">GHAL_3051</name>
</gene>